<organism evidence="2 3">
    <name type="scientific">Anaerosacchariphilus polymeriproducens</name>
    <dbReference type="NCBI Taxonomy" id="1812858"/>
    <lineage>
        <taxon>Bacteria</taxon>
        <taxon>Bacillati</taxon>
        <taxon>Bacillota</taxon>
        <taxon>Clostridia</taxon>
        <taxon>Lachnospirales</taxon>
        <taxon>Lachnospiraceae</taxon>
        <taxon>Anaerosacchariphilus</taxon>
    </lineage>
</organism>
<feature type="transmembrane region" description="Helical" evidence="1">
    <location>
        <begin position="269"/>
        <end position="293"/>
    </location>
</feature>
<keyword evidence="1" id="KW-0812">Transmembrane</keyword>
<feature type="transmembrane region" description="Helical" evidence="1">
    <location>
        <begin position="351"/>
        <end position="372"/>
    </location>
</feature>
<evidence type="ECO:0000256" key="1">
    <source>
        <dbReference type="SAM" id="Phobius"/>
    </source>
</evidence>
<dbReference type="EMBL" id="QRCT01000013">
    <property type="protein sequence ID" value="RDU24351.1"/>
    <property type="molecule type" value="Genomic_DNA"/>
</dbReference>
<protein>
    <submittedName>
        <fullName evidence="2">Stage III sporulation protein AF</fullName>
    </submittedName>
</protein>
<gene>
    <name evidence="2" type="ORF">DWV06_05090</name>
</gene>
<keyword evidence="1" id="KW-1133">Transmembrane helix</keyword>
<name>A0A371AXS4_9FIRM</name>
<feature type="transmembrane region" description="Helical" evidence="1">
    <location>
        <begin position="163"/>
        <end position="191"/>
    </location>
</feature>
<evidence type="ECO:0000313" key="3">
    <source>
        <dbReference type="Proteomes" id="UP000255036"/>
    </source>
</evidence>
<evidence type="ECO:0000313" key="2">
    <source>
        <dbReference type="EMBL" id="RDU24351.1"/>
    </source>
</evidence>
<feature type="transmembrane region" description="Helical" evidence="1">
    <location>
        <begin position="198"/>
        <end position="216"/>
    </location>
</feature>
<feature type="transmembrane region" description="Helical" evidence="1">
    <location>
        <begin position="93"/>
        <end position="110"/>
    </location>
</feature>
<comment type="caution">
    <text evidence="2">The sequence shown here is derived from an EMBL/GenBank/DDBJ whole genome shotgun (WGS) entry which is preliminary data.</text>
</comment>
<reference evidence="2 3" key="1">
    <citation type="submission" date="2018-07" db="EMBL/GenBank/DDBJ databases">
        <title>Anaerosacharophilus polymeroproducens gen. nov. sp. nov., an anaerobic bacterium isolated from salt field.</title>
        <authorList>
            <person name="Kim W."/>
            <person name="Yang S.-H."/>
            <person name="Oh J."/>
            <person name="Lee J.-H."/>
            <person name="Kwon K.K."/>
        </authorList>
    </citation>
    <scope>NUCLEOTIDE SEQUENCE [LARGE SCALE GENOMIC DNA]</scope>
    <source>
        <strain evidence="2 3">MCWD5</strain>
    </source>
</reference>
<keyword evidence="3" id="KW-1185">Reference proteome</keyword>
<feature type="transmembrane region" description="Helical" evidence="1">
    <location>
        <begin position="299"/>
        <end position="330"/>
    </location>
</feature>
<keyword evidence="1" id="KW-0472">Membrane</keyword>
<feature type="transmembrane region" description="Helical" evidence="1">
    <location>
        <begin position="122"/>
        <end position="143"/>
    </location>
</feature>
<dbReference type="Proteomes" id="UP000255036">
    <property type="component" value="Unassembled WGS sequence"/>
</dbReference>
<feature type="transmembrane region" description="Helical" evidence="1">
    <location>
        <begin position="236"/>
        <end position="257"/>
    </location>
</feature>
<accession>A0A371AXS4</accession>
<dbReference type="InterPro" id="IPR014194">
    <property type="entry name" value="Spore_III_AE"/>
</dbReference>
<sequence length="378" mass="41624">MKTYRKENDMNQICCVIFASIVLSLATTNEQLMDKLEMHEVQDTIDEILEENTIDIKQTIMDMLKGKIPFDMKDIIDMILSRLFSGIVQNRDIFIHILLFAVAGAIFHNFSEAFRNTQISEIGFYIIYMLLLAVLVKSFSSIAQIASIGVENLLDFMRALLPSYFLAITFSGGTVSSMVFYEIVLFIITAVEWLLKNLVIPMIHIYVVLVLVNDLLKEDTLSKLAELIKNIVEWLLKTLLAAVIGINIVQGMISPVIDSFKTGIFAKTASMLPGLGNVVNAATEVVLGAGILIKNGIGVAALIIIAFICIIPFVNIIVVTVIYQLSAAVIQPISDKRIVKSLTGIGTGARLLSKVVLTAGVMFLLTIAIITVSTNFRT</sequence>
<dbReference type="Pfam" id="PF09546">
    <property type="entry name" value="Spore_III_AE"/>
    <property type="match status" value="1"/>
</dbReference>
<proteinExistence type="predicted"/>
<dbReference type="AlphaFoldDB" id="A0A371AXS4"/>